<gene>
    <name evidence="1" type="ORF">Tco_0681380</name>
</gene>
<dbReference type="EMBL" id="BQNB010009676">
    <property type="protein sequence ID" value="GJS66816.1"/>
    <property type="molecule type" value="Genomic_DNA"/>
</dbReference>
<accession>A0ABQ4XP63</accession>
<organism evidence="1 2">
    <name type="scientific">Tanacetum coccineum</name>
    <dbReference type="NCBI Taxonomy" id="301880"/>
    <lineage>
        <taxon>Eukaryota</taxon>
        <taxon>Viridiplantae</taxon>
        <taxon>Streptophyta</taxon>
        <taxon>Embryophyta</taxon>
        <taxon>Tracheophyta</taxon>
        <taxon>Spermatophyta</taxon>
        <taxon>Magnoliopsida</taxon>
        <taxon>eudicotyledons</taxon>
        <taxon>Gunneridae</taxon>
        <taxon>Pentapetalae</taxon>
        <taxon>asterids</taxon>
        <taxon>campanulids</taxon>
        <taxon>Asterales</taxon>
        <taxon>Asteraceae</taxon>
        <taxon>Asteroideae</taxon>
        <taxon>Anthemideae</taxon>
        <taxon>Anthemidinae</taxon>
        <taxon>Tanacetum</taxon>
    </lineage>
</organism>
<name>A0ABQ4XP63_9ASTR</name>
<evidence type="ECO:0000313" key="1">
    <source>
        <dbReference type="EMBL" id="GJS66816.1"/>
    </source>
</evidence>
<reference evidence="1" key="2">
    <citation type="submission" date="2022-01" db="EMBL/GenBank/DDBJ databases">
        <authorList>
            <person name="Yamashiro T."/>
            <person name="Shiraishi A."/>
            <person name="Satake H."/>
            <person name="Nakayama K."/>
        </authorList>
    </citation>
    <scope>NUCLEOTIDE SEQUENCE</scope>
</reference>
<comment type="caution">
    <text evidence="1">The sequence shown here is derived from an EMBL/GenBank/DDBJ whole genome shotgun (WGS) entry which is preliminary data.</text>
</comment>
<keyword evidence="2" id="KW-1185">Reference proteome</keyword>
<protein>
    <submittedName>
        <fullName evidence="1">Uncharacterized protein</fullName>
    </submittedName>
</protein>
<dbReference type="Proteomes" id="UP001151760">
    <property type="component" value="Unassembled WGS sequence"/>
</dbReference>
<evidence type="ECO:0000313" key="2">
    <source>
        <dbReference type="Proteomes" id="UP001151760"/>
    </source>
</evidence>
<proteinExistence type="predicted"/>
<reference evidence="1" key="1">
    <citation type="journal article" date="2022" name="Int. J. Mol. Sci.">
        <title>Draft Genome of Tanacetum Coccineum: Genomic Comparison of Closely Related Tanacetum-Family Plants.</title>
        <authorList>
            <person name="Yamashiro T."/>
            <person name="Shiraishi A."/>
            <person name="Nakayama K."/>
            <person name="Satake H."/>
        </authorList>
    </citation>
    <scope>NUCLEOTIDE SEQUENCE</scope>
</reference>
<sequence length="312" mass="37171">MSKPLPLIQDVRGHQVIPMDYFINNDLEYLKGGSSSRRYTTSTIKTKAATYDNICGIKDMVLNLWSPVKVSYDKHAFWVVSHWGPKESSSMITHVEVDKRFDYGYLKEIVVHREDQQIYNFKEGDFPRLNLHDIEDFLLLLVQKKLYNLEKDVIFDLNVALRMFTRRIVILKWVEDLQLGVESYQKKLNITRPQTFKSGITKLTPYTAYNDPQGIIYQDKHNRNRLIHLDELYKFYDGTLNDVRSVLHDIANNLRMEYLPKRDCNRIARKRSRIMIKVIDELLFERRLMINLERFVGGREYRNNFRLLKRTI</sequence>